<dbReference type="PANTHER" id="PTHR46957:SF3">
    <property type="entry name" value="CYTOKINE RECEPTOR"/>
    <property type="match status" value="1"/>
</dbReference>
<dbReference type="PANTHER" id="PTHR46957">
    <property type="entry name" value="CYTOKINE RECEPTOR"/>
    <property type="match status" value="1"/>
</dbReference>
<dbReference type="SMART" id="SM00060">
    <property type="entry name" value="FN3"/>
    <property type="match status" value="1"/>
</dbReference>
<dbReference type="GO" id="GO:0016020">
    <property type="term" value="C:membrane"/>
    <property type="evidence" value="ECO:0007669"/>
    <property type="project" value="UniProtKB-SubCell"/>
</dbReference>
<dbReference type="Proteomes" id="UP000887566">
    <property type="component" value="Unplaced"/>
</dbReference>
<keyword evidence="2" id="KW-1185">Reference proteome</keyword>
<name>A0A914VEU2_9BILA</name>
<dbReference type="WBParaSite" id="PSAMB.scaffold190size67226.g3239.t1">
    <property type="protein sequence ID" value="PSAMB.scaffold190size67226.g3239.t1"/>
    <property type="gene ID" value="PSAMB.scaffold190size67226.g3239"/>
</dbReference>
<dbReference type="PROSITE" id="PS50853">
    <property type="entry name" value="FN3"/>
    <property type="match status" value="1"/>
</dbReference>
<evidence type="ECO:0000313" key="3">
    <source>
        <dbReference type="WBParaSite" id="PSAMB.scaffold190size67226.g3239.t1"/>
    </source>
</evidence>
<dbReference type="Pfam" id="PF00041">
    <property type="entry name" value="fn3"/>
    <property type="match status" value="1"/>
</dbReference>
<evidence type="ECO:0000259" key="1">
    <source>
        <dbReference type="PROSITE" id="PS50853"/>
    </source>
</evidence>
<dbReference type="Gene3D" id="2.60.40.10">
    <property type="entry name" value="Immunoglobulins"/>
    <property type="match status" value="1"/>
</dbReference>
<organism evidence="2 3">
    <name type="scientific">Plectus sambesii</name>
    <dbReference type="NCBI Taxonomy" id="2011161"/>
    <lineage>
        <taxon>Eukaryota</taxon>
        <taxon>Metazoa</taxon>
        <taxon>Ecdysozoa</taxon>
        <taxon>Nematoda</taxon>
        <taxon>Chromadorea</taxon>
        <taxon>Plectida</taxon>
        <taxon>Plectina</taxon>
        <taxon>Plectoidea</taxon>
        <taxon>Plectidae</taxon>
        <taxon>Plectus</taxon>
    </lineage>
</organism>
<dbReference type="InterPro" id="IPR050713">
    <property type="entry name" value="RTP_Phos/Ushers"/>
</dbReference>
<sequence length="180" mass="19318">MGMGRPKLAVGTAKESAPLEIALLSASGRLLDADWRPEAAKVVAKESKVPGPPQNVQVKTSSEEATLWWDPPANADEVLVRGYTLSYGIGTPSLTTVIEGVDSNAFTINFLEPNTSYVFALTAYNEAATEDSQKVLVTAKTLPAKKQPDHIFDLFAPTNVQANVLSSTEVELTWSDPDKA</sequence>
<dbReference type="InterPro" id="IPR013783">
    <property type="entry name" value="Ig-like_fold"/>
</dbReference>
<dbReference type="InterPro" id="IPR003961">
    <property type="entry name" value="FN3_dom"/>
</dbReference>
<reference evidence="3" key="1">
    <citation type="submission" date="2022-11" db="UniProtKB">
        <authorList>
            <consortium name="WormBaseParasite"/>
        </authorList>
    </citation>
    <scope>IDENTIFICATION</scope>
</reference>
<evidence type="ECO:0000313" key="2">
    <source>
        <dbReference type="Proteomes" id="UP000887566"/>
    </source>
</evidence>
<feature type="domain" description="Fibronectin type-III" evidence="1">
    <location>
        <begin position="49"/>
        <end position="144"/>
    </location>
</feature>
<proteinExistence type="predicted"/>
<dbReference type="AlphaFoldDB" id="A0A914VEU2"/>
<protein>
    <submittedName>
        <fullName evidence="3">Fibronectin type-III domain-containing protein</fullName>
    </submittedName>
</protein>
<dbReference type="InterPro" id="IPR036116">
    <property type="entry name" value="FN3_sf"/>
</dbReference>
<dbReference type="CDD" id="cd00063">
    <property type="entry name" value="FN3"/>
    <property type="match status" value="1"/>
</dbReference>
<dbReference type="SUPFAM" id="SSF49265">
    <property type="entry name" value="Fibronectin type III"/>
    <property type="match status" value="1"/>
</dbReference>
<accession>A0A914VEU2</accession>